<evidence type="ECO:0000256" key="7">
    <source>
        <dbReference type="ARBA" id="ARBA00023132"/>
    </source>
</evidence>
<keyword evidence="6" id="KW-0811">Translocation</keyword>
<dbReference type="GO" id="GO:0000822">
    <property type="term" value="F:inositol hexakisphosphate binding"/>
    <property type="evidence" value="ECO:0007669"/>
    <property type="project" value="TreeGrafter"/>
</dbReference>
<feature type="compositionally biased region" description="Pro residues" evidence="11">
    <location>
        <begin position="128"/>
        <end position="143"/>
    </location>
</feature>
<evidence type="ECO:0000256" key="1">
    <source>
        <dbReference type="ARBA" id="ARBA00004567"/>
    </source>
</evidence>
<feature type="compositionally biased region" description="Low complexity" evidence="11">
    <location>
        <begin position="199"/>
        <end position="214"/>
    </location>
</feature>
<feature type="compositionally biased region" description="Low complexity" evidence="11">
    <location>
        <begin position="1"/>
        <end position="15"/>
    </location>
</feature>
<dbReference type="EMBL" id="ONZQ02000001">
    <property type="protein sequence ID" value="SPN97615.1"/>
    <property type="molecule type" value="Genomic_DNA"/>
</dbReference>
<dbReference type="GO" id="GO:0016973">
    <property type="term" value="P:poly(A)+ mRNA export from nucleus"/>
    <property type="evidence" value="ECO:0007669"/>
    <property type="project" value="InterPro"/>
</dbReference>
<evidence type="ECO:0000256" key="8">
    <source>
        <dbReference type="ARBA" id="ARBA00023242"/>
    </source>
</evidence>
<dbReference type="GO" id="GO:0044614">
    <property type="term" value="C:nuclear pore cytoplasmic filaments"/>
    <property type="evidence" value="ECO:0007669"/>
    <property type="project" value="TreeGrafter"/>
</dbReference>
<name>A0AAE8MQG7_9PEZI</name>
<keyword evidence="13" id="KW-1185">Reference proteome</keyword>
<dbReference type="GO" id="GO:0005737">
    <property type="term" value="C:cytoplasm"/>
    <property type="evidence" value="ECO:0007669"/>
    <property type="project" value="TreeGrafter"/>
</dbReference>
<dbReference type="GO" id="GO:0015031">
    <property type="term" value="P:protein transport"/>
    <property type="evidence" value="ECO:0007669"/>
    <property type="project" value="UniProtKB-KW"/>
</dbReference>
<comment type="subcellular location">
    <subcellularLocation>
        <location evidence="1">Nucleus</location>
        <location evidence="1">Nuclear pore complex</location>
    </subcellularLocation>
</comment>
<evidence type="ECO:0000313" key="12">
    <source>
        <dbReference type="EMBL" id="SPN97615.1"/>
    </source>
</evidence>
<keyword evidence="8" id="KW-0539">Nucleus</keyword>
<dbReference type="GO" id="GO:0005543">
    <property type="term" value="F:phospholipid binding"/>
    <property type="evidence" value="ECO:0007669"/>
    <property type="project" value="TreeGrafter"/>
</dbReference>
<proteinExistence type="inferred from homology"/>
<dbReference type="AlphaFoldDB" id="A0AAE8MQG7"/>
<evidence type="ECO:0000256" key="2">
    <source>
        <dbReference type="ARBA" id="ARBA00011056"/>
    </source>
</evidence>
<dbReference type="PANTHER" id="PTHR12960">
    <property type="entry name" value="GLE-1-RELATED"/>
    <property type="match status" value="1"/>
</dbReference>
<dbReference type="Pfam" id="PF07817">
    <property type="entry name" value="GLE1"/>
    <property type="match status" value="1"/>
</dbReference>
<evidence type="ECO:0000256" key="6">
    <source>
        <dbReference type="ARBA" id="ARBA00023010"/>
    </source>
</evidence>
<comment type="caution">
    <text evidence="12">The sequence shown here is derived from an EMBL/GenBank/DDBJ whole genome shotgun (WGS) entry which is preliminary data.</text>
</comment>
<comment type="similarity">
    <text evidence="2">Belongs to the GLE1 family.</text>
</comment>
<evidence type="ECO:0000256" key="9">
    <source>
        <dbReference type="ARBA" id="ARBA00026227"/>
    </source>
</evidence>
<protein>
    <recommendedName>
        <fullName evidence="9">mRNA export factor GLE1</fullName>
    </recommendedName>
    <alternativeName>
        <fullName evidence="10">Nucleoporin GLE1</fullName>
    </alternativeName>
</protein>
<feature type="region of interest" description="Disordered" evidence="11">
    <location>
        <begin position="93"/>
        <end position="234"/>
    </location>
</feature>
<dbReference type="InterPro" id="IPR012476">
    <property type="entry name" value="GLE1"/>
</dbReference>
<evidence type="ECO:0000256" key="11">
    <source>
        <dbReference type="SAM" id="MobiDB-lite"/>
    </source>
</evidence>
<keyword evidence="4" id="KW-0509">mRNA transport</keyword>
<dbReference type="GO" id="GO:0031369">
    <property type="term" value="F:translation initiation factor binding"/>
    <property type="evidence" value="ECO:0007669"/>
    <property type="project" value="TreeGrafter"/>
</dbReference>
<feature type="compositionally biased region" description="Low complexity" evidence="11">
    <location>
        <begin position="118"/>
        <end position="127"/>
    </location>
</feature>
<dbReference type="InterPro" id="IPR038506">
    <property type="entry name" value="GLE1-like_sf"/>
</dbReference>
<gene>
    <name evidence="12" type="ORF">DNG_01127</name>
</gene>
<accession>A0AAE8MQG7</accession>
<feature type="compositionally biased region" description="Polar residues" evidence="11">
    <location>
        <begin position="186"/>
        <end position="198"/>
    </location>
</feature>
<evidence type="ECO:0000256" key="10">
    <source>
        <dbReference type="ARBA" id="ARBA00029983"/>
    </source>
</evidence>
<evidence type="ECO:0000256" key="4">
    <source>
        <dbReference type="ARBA" id="ARBA00022816"/>
    </source>
</evidence>
<reference evidence="12" key="1">
    <citation type="submission" date="2018-03" db="EMBL/GenBank/DDBJ databases">
        <authorList>
            <person name="Guldener U."/>
        </authorList>
    </citation>
    <scope>NUCLEOTIDE SEQUENCE</scope>
</reference>
<evidence type="ECO:0000313" key="13">
    <source>
        <dbReference type="Proteomes" id="UP001187682"/>
    </source>
</evidence>
<evidence type="ECO:0000256" key="5">
    <source>
        <dbReference type="ARBA" id="ARBA00022927"/>
    </source>
</evidence>
<feature type="compositionally biased region" description="Low complexity" evidence="11">
    <location>
        <begin position="164"/>
        <end position="173"/>
    </location>
</feature>
<feature type="compositionally biased region" description="Pro residues" evidence="11">
    <location>
        <begin position="215"/>
        <end position="233"/>
    </location>
</feature>
<dbReference type="Proteomes" id="UP001187682">
    <property type="component" value="Unassembled WGS sequence"/>
</dbReference>
<keyword evidence="5" id="KW-0653">Protein transport</keyword>
<feature type="region of interest" description="Disordered" evidence="11">
    <location>
        <begin position="1"/>
        <end position="22"/>
    </location>
</feature>
<dbReference type="PANTHER" id="PTHR12960:SF0">
    <property type="entry name" value="MRNA EXPORT FACTOR GLE1"/>
    <property type="match status" value="1"/>
</dbReference>
<sequence>MSRSSLSSRRSNTKSSPERPSFLASFLHDRANTELSHRDALAAAQAEHDRVREAAIRVFDLHTLEEERRKVEAELEREQERLRRERELVAEEQRLRALKAQKIPRPPPEPEPEPEQAPPQEQTKPKTAPAPAPAPSRPTPTAPVPSTSQKEQSQPAAPVPAPAAQPVANGVPAAQPPRNPFGQPAAGTTQSPTPNPFSQQLKPQEPKPQLSEPVKPTPVPQPAPTPAAAPAPTPDRHLQIHQELKKLRKQLEDLAKTPNSQLKGKMGDMRREIRKSMGQLTGGKGANAKPINKIKDALRESLSGSIPSPLVNVATFVADDRQPQPDAVHNGEQFPSLFIYLVNIFSKSIVNQFINECGASPKSADPIGVVAAQIFSDKDFQWRGGSMIDILLAKFRRSCPVLFGVRGTDKTAQGRTAIGWRKDGGSWMPEQMHFDRMAGLGAGFAAVSLRDFSKANKANPFPPTHYWRALAGIVNTPAAQVSDTQYIVLKAMIDGHEQRFLHFYGNAGLAALRVALVEFPKKAPGSVAAGGLRVLGEVLRTEKGLDLD</sequence>
<keyword evidence="3" id="KW-0813">Transport</keyword>
<evidence type="ECO:0000256" key="3">
    <source>
        <dbReference type="ARBA" id="ARBA00022448"/>
    </source>
</evidence>
<organism evidence="12 13">
    <name type="scientific">Cephalotrichum gorgonifer</name>
    <dbReference type="NCBI Taxonomy" id="2041049"/>
    <lineage>
        <taxon>Eukaryota</taxon>
        <taxon>Fungi</taxon>
        <taxon>Dikarya</taxon>
        <taxon>Ascomycota</taxon>
        <taxon>Pezizomycotina</taxon>
        <taxon>Sordariomycetes</taxon>
        <taxon>Hypocreomycetidae</taxon>
        <taxon>Microascales</taxon>
        <taxon>Microascaceae</taxon>
        <taxon>Cephalotrichum</taxon>
    </lineage>
</organism>
<dbReference type="Gene3D" id="1.25.40.510">
    <property type="entry name" value="GLE1-like"/>
    <property type="match status" value="1"/>
</dbReference>
<keyword evidence="7" id="KW-0906">Nuclear pore complex</keyword>